<dbReference type="EMBL" id="JACJSG010000008">
    <property type="protein sequence ID" value="MBD2500487.1"/>
    <property type="molecule type" value="Genomic_DNA"/>
</dbReference>
<gene>
    <name evidence="1" type="ORF">H6G83_07605</name>
</gene>
<protein>
    <submittedName>
        <fullName evidence="1">Uncharacterized protein</fullName>
    </submittedName>
</protein>
<dbReference type="Proteomes" id="UP000661112">
    <property type="component" value="Unassembled WGS sequence"/>
</dbReference>
<keyword evidence="2" id="KW-1185">Reference proteome</keyword>
<name>A0ABR8D0M9_9NOST</name>
<organism evidence="1 2">
    <name type="scientific">Anabaena azotica FACHB-119</name>
    <dbReference type="NCBI Taxonomy" id="947527"/>
    <lineage>
        <taxon>Bacteria</taxon>
        <taxon>Bacillati</taxon>
        <taxon>Cyanobacteriota</taxon>
        <taxon>Cyanophyceae</taxon>
        <taxon>Nostocales</taxon>
        <taxon>Nostocaceae</taxon>
        <taxon>Anabaena</taxon>
        <taxon>Anabaena azotica</taxon>
    </lineage>
</organism>
<comment type="caution">
    <text evidence="1">The sequence shown here is derived from an EMBL/GenBank/DDBJ whole genome shotgun (WGS) entry which is preliminary data.</text>
</comment>
<dbReference type="RefSeq" id="WP_190469356.1">
    <property type="nucleotide sequence ID" value="NZ_JACJSG010000008.1"/>
</dbReference>
<accession>A0ABR8D0M9</accession>
<sequence>MPLEMSDRTPHIVKSDRLYGEISDRIFLHLQRVNIIVYTVKANGSER</sequence>
<evidence type="ECO:0000313" key="1">
    <source>
        <dbReference type="EMBL" id="MBD2500487.1"/>
    </source>
</evidence>
<evidence type="ECO:0000313" key="2">
    <source>
        <dbReference type="Proteomes" id="UP000661112"/>
    </source>
</evidence>
<reference evidence="1 2" key="1">
    <citation type="journal article" date="2020" name="ISME J.">
        <title>Comparative genomics reveals insights into cyanobacterial evolution and habitat adaptation.</title>
        <authorList>
            <person name="Chen M.Y."/>
            <person name="Teng W.K."/>
            <person name="Zhao L."/>
            <person name="Hu C.X."/>
            <person name="Zhou Y.K."/>
            <person name="Han B.P."/>
            <person name="Song L.R."/>
            <person name="Shu W.S."/>
        </authorList>
    </citation>
    <scope>NUCLEOTIDE SEQUENCE [LARGE SCALE GENOMIC DNA]</scope>
    <source>
        <strain evidence="1 2">FACHB-119</strain>
    </source>
</reference>
<proteinExistence type="predicted"/>